<protein>
    <recommendedName>
        <fullName evidence="4">Ig-like domain-containing protein</fullName>
    </recommendedName>
</protein>
<name>A0A1B1AKY7_9PROT</name>
<dbReference type="STRING" id="1759059.ATE48_15560"/>
<evidence type="ECO:0000256" key="1">
    <source>
        <dbReference type="SAM" id="SignalP"/>
    </source>
</evidence>
<evidence type="ECO:0000313" key="3">
    <source>
        <dbReference type="Proteomes" id="UP000092498"/>
    </source>
</evidence>
<dbReference type="Proteomes" id="UP000092498">
    <property type="component" value="Chromosome"/>
</dbReference>
<feature type="signal peptide" evidence="1">
    <location>
        <begin position="1"/>
        <end position="19"/>
    </location>
</feature>
<evidence type="ECO:0008006" key="4">
    <source>
        <dbReference type="Google" id="ProtNLM"/>
    </source>
</evidence>
<reference evidence="2 3" key="1">
    <citation type="submission" date="2015-11" db="EMBL/GenBank/DDBJ databases">
        <title>Whole-Genome Sequence of Candidatus Oderbacter manganicum from the National Park Lower Oder Valley, Germany.</title>
        <authorList>
            <person name="Braun B."/>
            <person name="Liere K."/>
            <person name="Szewzyk U."/>
        </authorList>
    </citation>
    <scope>NUCLEOTIDE SEQUENCE [LARGE SCALE GENOMIC DNA]</scope>
    <source>
        <strain evidence="2 3">OTSz_A_272</strain>
    </source>
</reference>
<proteinExistence type="predicted"/>
<dbReference type="PROSITE" id="PS51257">
    <property type="entry name" value="PROKAR_LIPOPROTEIN"/>
    <property type="match status" value="1"/>
</dbReference>
<dbReference type="RefSeq" id="WP_066773056.1">
    <property type="nucleotide sequence ID" value="NZ_CP013244.1"/>
</dbReference>
<organism evidence="2 3">
    <name type="scientific">Candidatus Viadribacter manganicus</name>
    <dbReference type="NCBI Taxonomy" id="1759059"/>
    <lineage>
        <taxon>Bacteria</taxon>
        <taxon>Pseudomonadati</taxon>
        <taxon>Pseudomonadota</taxon>
        <taxon>Alphaproteobacteria</taxon>
        <taxon>Hyphomonadales</taxon>
        <taxon>Hyphomonadaceae</taxon>
        <taxon>Candidatus Viadribacter</taxon>
    </lineage>
</organism>
<dbReference type="EMBL" id="CP013244">
    <property type="protein sequence ID" value="ANP47236.1"/>
    <property type="molecule type" value="Genomic_DNA"/>
</dbReference>
<keyword evidence="3" id="KW-1185">Reference proteome</keyword>
<dbReference type="KEGG" id="cbot:ATE48_15560"/>
<gene>
    <name evidence="2" type="ORF">ATE48_15560</name>
</gene>
<dbReference type="OrthoDB" id="6164713at2"/>
<dbReference type="InParanoid" id="A0A1B1AKY7"/>
<accession>A0A1B1AKY7</accession>
<keyword evidence="1" id="KW-0732">Signal</keyword>
<dbReference type="AlphaFoldDB" id="A0A1B1AKY7"/>
<sequence length="149" mass="15659">MSNLLCRLAVAAASLAMIACTDPAEPEPDPEAAAQVGEAEALASTLPAPDASAPRYVGLWATTAEGCREPAWRFEGHRISTRGEVSCEFQSVTMIERGYDIQAMCTAQSPPEPQTIHLSFAESARAMMISGGPWQSGTALVYCAALSGP</sequence>
<evidence type="ECO:0000313" key="2">
    <source>
        <dbReference type="EMBL" id="ANP47236.1"/>
    </source>
</evidence>
<feature type="chain" id="PRO_5008518980" description="Ig-like domain-containing protein" evidence="1">
    <location>
        <begin position="20"/>
        <end position="149"/>
    </location>
</feature>